<dbReference type="SUPFAM" id="SSF100939">
    <property type="entry name" value="SPOC domain-like"/>
    <property type="match status" value="1"/>
</dbReference>
<keyword evidence="10" id="KW-0347">Helicase</keyword>
<evidence type="ECO:0000256" key="14">
    <source>
        <dbReference type="ARBA" id="ARBA00023172"/>
    </source>
</evidence>
<keyword evidence="16" id="KW-0539">Nucleus</keyword>
<dbReference type="SMART" id="SM00559">
    <property type="entry name" value="Ku78"/>
    <property type="match status" value="1"/>
</dbReference>
<evidence type="ECO:0000256" key="8">
    <source>
        <dbReference type="ARBA" id="ARBA00022763"/>
    </source>
</evidence>
<proteinExistence type="inferred from homology"/>
<dbReference type="SUPFAM" id="SSF68906">
    <property type="entry name" value="SAP domain"/>
    <property type="match status" value="1"/>
</dbReference>
<evidence type="ECO:0000256" key="1">
    <source>
        <dbReference type="ARBA" id="ARBA00004123"/>
    </source>
</evidence>
<gene>
    <name evidence="19" type="ORF">B0F90DRAFT_1754114</name>
</gene>
<dbReference type="Gene3D" id="3.40.50.410">
    <property type="entry name" value="von Willebrand factor, type A domain"/>
    <property type="match status" value="1"/>
</dbReference>
<evidence type="ECO:0000313" key="20">
    <source>
        <dbReference type="Proteomes" id="UP001203297"/>
    </source>
</evidence>
<dbReference type="Pfam" id="PF03731">
    <property type="entry name" value="Ku_N"/>
    <property type="match status" value="1"/>
</dbReference>
<dbReference type="InterPro" id="IPR003034">
    <property type="entry name" value="SAP_dom"/>
</dbReference>
<dbReference type="Gene3D" id="4.10.970.10">
    <property type="entry name" value="Ku70, bridge and pillars"/>
    <property type="match status" value="1"/>
</dbReference>
<dbReference type="PIRSF" id="PIRSF003033">
    <property type="entry name" value="Ku70"/>
    <property type="match status" value="1"/>
</dbReference>
<feature type="domain" description="SAP" evidence="18">
    <location>
        <begin position="595"/>
        <end position="629"/>
    </location>
</feature>
<dbReference type="InterPro" id="IPR036361">
    <property type="entry name" value="SAP_dom_sf"/>
</dbReference>
<evidence type="ECO:0000256" key="12">
    <source>
        <dbReference type="ARBA" id="ARBA00022895"/>
    </source>
</evidence>
<dbReference type="InterPro" id="IPR047087">
    <property type="entry name" value="KU70_core_dom"/>
</dbReference>
<keyword evidence="13" id="KW-0238">DNA-binding</keyword>
<dbReference type="Pfam" id="PF03730">
    <property type="entry name" value="Ku_C"/>
    <property type="match status" value="1"/>
</dbReference>
<dbReference type="GO" id="GO:0003690">
    <property type="term" value="F:double-stranded DNA binding"/>
    <property type="evidence" value="ECO:0007669"/>
    <property type="project" value="TreeGrafter"/>
</dbReference>
<comment type="similarity">
    <text evidence="3">Belongs to the ku70 family.</text>
</comment>
<reference evidence="19" key="1">
    <citation type="journal article" date="2022" name="New Phytol.">
        <title>Evolutionary transition to the ectomycorrhizal habit in the genomes of a hyperdiverse lineage of mushroom-forming fungi.</title>
        <authorList>
            <person name="Looney B."/>
            <person name="Miyauchi S."/>
            <person name="Morin E."/>
            <person name="Drula E."/>
            <person name="Courty P.E."/>
            <person name="Kohler A."/>
            <person name="Kuo A."/>
            <person name="LaButti K."/>
            <person name="Pangilinan J."/>
            <person name="Lipzen A."/>
            <person name="Riley R."/>
            <person name="Andreopoulos W."/>
            <person name="He G."/>
            <person name="Johnson J."/>
            <person name="Nolan M."/>
            <person name="Tritt A."/>
            <person name="Barry K.W."/>
            <person name="Grigoriev I.V."/>
            <person name="Nagy L.G."/>
            <person name="Hibbett D."/>
            <person name="Henrissat B."/>
            <person name="Matheny P.B."/>
            <person name="Labbe J."/>
            <person name="Martin F.M."/>
        </authorList>
    </citation>
    <scope>NUCLEOTIDE SEQUENCE</scope>
    <source>
        <strain evidence="19">BPL690</strain>
    </source>
</reference>
<name>A0AAD4LY98_9AGAM</name>
<dbReference type="InterPro" id="IPR016194">
    <property type="entry name" value="SPOC-like_C_dom_sf"/>
</dbReference>
<dbReference type="NCBIfam" id="TIGR00578">
    <property type="entry name" value="ku70"/>
    <property type="match status" value="1"/>
</dbReference>
<evidence type="ECO:0000313" key="19">
    <source>
        <dbReference type="EMBL" id="KAI0294877.1"/>
    </source>
</evidence>
<protein>
    <recommendedName>
        <fullName evidence="5">ATP-dependent DNA helicase II subunit 1</fullName>
        <ecNumber evidence="4">3.6.4.12</ecNumber>
    </recommendedName>
    <alternativeName>
        <fullName evidence="17">ATP-dependent DNA helicase II subunit Ku70</fullName>
    </alternativeName>
</protein>
<dbReference type="InterPro" id="IPR006164">
    <property type="entry name" value="DNA_bd_Ku70/Ku80"/>
</dbReference>
<evidence type="ECO:0000256" key="3">
    <source>
        <dbReference type="ARBA" id="ARBA00005240"/>
    </source>
</evidence>
<dbReference type="GO" id="GO:0003678">
    <property type="term" value="F:DNA helicase activity"/>
    <property type="evidence" value="ECO:0007669"/>
    <property type="project" value="UniProtKB-EC"/>
</dbReference>
<dbReference type="GO" id="GO:0003684">
    <property type="term" value="F:damaged DNA binding"/>
    <property type="evidence" value="ECO:0007669"/>
    <property type="project" value="InterPro"/>
</dbReference>
<organism evidence="19 20">
    <name type="scientific">Multifurca ochricompacta</name>
    <dbReference type="NCBI Taxonomy" id="376703"/>
    <lineage>
        <taxon>Eukaryota</taxon>
        <taxon>Fungi</taxon>
        <taxon>Dikarya</taxon>
        <taxon>Basidiomycota</taxon>
        <taxon>Agaricomycotina</taxon>
        <taxon>Agaricomycetes</taxon>
        <taxon>Russulales</taxon>
        <taxon>Russulaceae</taxon>
        <taxon>Multifurca</taxon>
    </lineage>
</organism>
<evidence type="ECO:0000256" key="4">
    <source>
        <dbReference type="ARBA" id="ARBA00012551"/>
    </source>
</evidence>
<dbReference type="InterPro" id="IPR027388">
    <property type="entry name" value="Ku70_bridge/pillars_dom_sf"/>
</dbReference>
<dbReference type="Gene3D" id="1.10.1600.10">
    <property type="match status" value="1"/>
</dbReference>
<keyword evidence="15" id="KW-0234">DNA repair</keyword>
<evidence type="ECO:0000256" key="2">
    <source>
        <dbReference type="ARBA" id="ARBA00004574"/>
    </source>
</evidence>
<comment type="caution">
    <text evidence="19">The sequence shown here is derived from an EMBL/GenBank/DDBJ whole genome shotgun (WGS) entry which is preliminary data.</text>
</comment>
<evidence type="ECO:0000256" key="11">
    <source>
        <dbReference type="ARBA" id="ARBA00022840"/>
    </source>
</evidence>
<dbReference type="PANTHER" id="PTHR12604:SF2">
    <property type="entry name" value="X-RAY REPAIR CROSS-COMPLEMENTING PROTEIN 6"/>
    <property type="match status" value="1"/>
</dbReference>
<evidence type="ECO:0000256" key="7">
    <source>
        <dbReference type="ARBA" id="ARBA00022741"/>
    </source>
</evidence>
<dbReference type="Gene3D" id="1.10.720.30">
    <property type="entry name" value="SAP domain"/>
    <property type="match status" value="1"/>
</dbReference>
<evidence type="ECO:0000256" key="15">
    <source>
        <dbReference type="ARBA" id="ARBA00023204"/>
    </source>
</evidence>
<dbReference type="GO" id="GO:0000723">
    <property type="term" value="P:telomere maintenance"/>
    <property type="evidence" value="ECO:0007669"/>
    <property type="project" value="InterPro"/>
</dbReference>
<evidence type="ECO:0000256" key="5">
    <source>
        <dbReference type="ARBA" id="ARBA00021796"/>
    </source>
</evidence>
<evidence type="ECO:0000256" key="17">
    <source>
        <dbReference type="ARBA" id="ARBA00031811"/>
    </source>
</evidence>
<dbReference type="GO" id="GO:0005524">
    <property type="term" value="F:ATP binding"/>
    <property type="evidence" value="ECO:0007669"/>
    <property type="project" value="UniProtKB-KW"/>
</dbReference>
<dbReference type="EC" id="3.6.4.12" evidence="4"/>
<dbReference type="SMART" id="SM00513">
    <property type="entry name" value="SAP"/>
    <property type="match status" value="1"/>
</dbReference>
<dbReference type="SUPFAM" id="SSF53300">
    <property type="entry name" value="vWA-like"/>
    <property type="match status" value="1"/>
</dbReference>
<evidence type="ECO:0000259" key="18">
    <source>
        <dbReference type="PROSITE" id="PS50800"/>
    </source>
</evidence>
<accession>A0AAD4LY98</accession>
<dbReference type="EMBL" id="WTXG01000066">
    <property type="protein sequence ID" value="KAI0294877.1"/>
    <property type="molecule type" value="Genomic_DNA"/>
</dbReference>
<dbReference type="PANTHER" id="PTHR12604">
    <property type="entry name" value="KU AUTOANTIGEN DNA HELICASE"/>
    <property type="match status" value="1"/>
</dbReference>
<dbReference type="Proteomes" id="UP001203297">
    <property type="component" value="Unassembled WGS sequence"/>
</dbReference>
<dbReference type="GO" id="GO:0043564">
    <property type="term" value="C:Ku70:Ku80 complex"/>
    <property type="evidence" value="ECO:0007669"/>
    <property type="project" value="InterPro"/>
</dbReference>
<sequence>MPPYDDWNKLDEEEDEELQDTSYFERKHDVILFAIDCSESMLALRDDPNHEDAKTSHLLSALDAAVQIQKRKVVVGPYDSVGIMLYNTARRNENGPGSDIKKGTYVYQPMSTINATTIIDLTQLVDEAHDNLDLLNEEYPSTEKHIPVGDLFTSCNWVLRDGAPKSATKRIFLITDNDDPLEGSHNSRLITSARTTLTDLLQAGVTVEPFFISTDDRPFNQHKFWANVLVTSSESDEDFDLLPVSLSISRIDDLLEQMRFHEVPKRALFNIPFELAPDLVIGIKGYGLVTEQKKGAYKYFVDLGDKMEVVESITTHVDEEREAEVEKSEVLYGMTMGATAEDEDTQEHGFGTRSVRAGRRVFYTAEEVRSFRTLGLEPGLKLLGFKDRSELAFEDNVRHSLFIYPDEGTYAGSQRTFTALLISMVKKGKIGLVRALTRRNASPSFCALLPQEESEGEGWAEPSGFHLIPLPFADDIRAAPIEEGIRAGKELVDAAKMNSAYQPDSYPNPALAFHYAQLEATAFREEFDPDSFEDHTLPKYNTIQRKAGPLIKEWLKCLQNDESAKAVIVEAGSKRKADVSLSEAEVRSRYESGGLMQLRVDQMKDFLKSKSLALSGKKADLTERIAEWLDEHP</sequence>
<dbReference type="AlphaFoldDB" id="A0AAD4LY98"/>
<evidence type="ECO:0000256" key="16">
    <source>
        <dbReference type="ARBA" id="ARBA00023242"/>
    </source>
</evidence>
<dbReference type="InterPro" id="IPR036465">
    <property type="entry name" value="vWFA_dom_sf"/>
</dbReference>
<keyword evidence="8" id="KW-0227">DNA damage</keyword>
<keyword evidence="9" id="KW-0378">Hydrolase</keyword>
<evidence type="ECO:0000256" key="13">
    <source>
        <dbReference type="ARBA" id="ARBA00023125"/>
    </source>
</evidence>
<comment type="subcellular location">
    <subcellularLocation>
        <location evidence="2">Chromosome</location>
        <location evidence="2">Telomere</location>
    </subcellularLocation>
    <subcellularLocation>
        <location evidence="1">Nucleus</location>
    </subcellularLocation>
</comment>
<evidence type="ECO:0000256" key="9">
    <source>
        <dbReference type="ARBA" id="ARBA00022801"/>
    </source>
</evidence>
<dbReference type="GO" id="GO:0006310">
    <property type="term" value="P:DNA recombination"/>
    <property type="evidence" value="ECO:0007669"/>
    <property type="project" value="UniProtKB-KW"/>
</dbReference>
<dbReference type="GO" id="GO:0000781">
    <property type="term" value="C:chromosome, telomeric region"/>
    <property type="evidence" value="ECO:0007669"/>
    <property type="project" value="UniProtKB-SubCell"/>
</dbReference>
<dbReference type="InterPro" id="IPR005161">
    <property type="entry name" value="Ku_N"/>
</dbReference>
<dbReference type="Pfam" id="PF02037">
    <property type="entry name" value="SAP"/>
    <property type="match status" value="1"/>
</dbReference>
<keyword evidence="14" id="KW-0233">DNA recombination</keyword>
<keyword evidence="12" id="KW-0779">Telomere</keyword>
<dbReference type="Pfam" id="PF02735">
    <property type="entry name" value="Ku"/>
    <property type="match status" value="1"/>
</dbReference>
<dbReference type="InterPro" id="IPR006165">
    <property type="entry name" value="Ku70"/>
</dbReference>
<dbReference type="Gene3D" id="2.40.290.10">
    <property type="match status" value="1"/>
</dbReference>
<dbReference type="InterPro" id="IPR005160">
    <property type="entry name" value="Ku_C"/>
</dbReference>
<keyword evidence="6" id="KW-0158">Chromosome</keyword>
<keyword evidence="7" id="KW-0547">Nucleotide-binding</keyword>
<dbReference type="PROSITE" id="PS50800">
    <property type="entry name" value="SAP"/>
    <property type="match status" value="1"/>
</dbReference>
<evidence type="ECO:0000256" key="6">
    <source>
        <dbReference type="ARBA" id="ARBA00022454"/>
    </source>
</evidence>
<dbReference type="CDD" id="cd00788">
    <property type="entry name" value="KU70"/>
    <property type="match status" value="1"/>
</dbReference>
<keyword evidence="11" id="KW-0067">ATP-binding</keyword>
<evidence type="ECO:0000256" key="10">
    <source>
        <dbReference type="ARBA" id="ARBA00022806"/>
    </source>
</evidence>
<dbReference type="GO" id="GO:0016787">
    <property type="term" value="F:hydrolase activity"/>
    <property type="evidence" value="ECO:0007669"/>
    <property type="project" value="UniProtKB-KW"/>
</dbReference>
<dbReference type="GO" id="GO:0042162">
    <property type="term" value="F:telomeric DNA binding"/>
    <property type="evidence" value="ECO:0007669"/>
    <property type="project" value="InterPro"/>
</dbReference>
<keyword evidence="20" id="KW-1185">Reference proteome</keyword>
<dbReference type="GO" id="GO:0006303">
    <property type="term" value="P:double-strand break repair via nonhomologous end joining"/>
    <property type="evidence" value="ECO:0007669"/>
    <property type="project" value="InterPro"/>
</dbReference>